<dbReference type="KEGG" id="ome:OLMES_1624"/>
<keyword evidence="1" id="KW-0732">Signal</keyword>
<evidence type="ECO:0000313" key="2">
    <source>
        <dbReference type="EMBL" id="ARU55699.1"/>
    </source>
</evidence>
<dbReference type="EMBL" id="CP021425">
    <property type="protein sequence ID" value="ARU55699.1"/>
    <property type="molecule type" value="Genomic_DNA"/>
</dbReference>
<keyword evidence="3" id="KW-1185">Reference proteome</keyword>
<proteinExistence type="predicted"/>
<protein>
    <submittedName>
        <fullName evidence="2">Uncharacterized protein</fullName>
    </submittedName>
</protein>
<organism evidence="2 3">
    <name type="scientific">Oleiphilus messinensis</name>
    <dbReference type="NCBI Taxonomy" id="141451"/>
    <lineage>
        <taxon>Bacteria</taxon>
        <taxon>Pseudomonadati</taxon>
        <taxon>Pseudomonadota</taxon>
        <taxon>Gammaproteobacteria</taxon>
        <taxon>Oceanospirillales</taxon>
        <taxon>Oleiphilaceae</taxon>
        <taxon>Oleiphilus</taxon>
    </lineage>
</organism>
<reference evidence="2 3" key="1">
    <citation type="submission" date="2017-05" db="EMBL/GenBank/DDBJ databases">
        <title>Genomic insights into alkan degradation activity of Oleiphilus messinensis.</title>
        <authorList>
            <person name="Kozyavkin S.A."/>
            <person name="Slesarev A.I."/>
            <person name="Golyshin P.N."/>
            <person name="Korzhenkov A."/>
            <person name="Golyshina O.N."/>
            <person name="Toshchakov S.V."/>
        </authorList>
    </citation>
    <scope>NUCLEOTIDE SEQUENCE [LARGE SCALE GENOMIC DNA]</scope>
    <source>
        <strain evidence="2 3">ME102</strain>
    </source>
</reference>
<dbReference type="RefSeq" id="WP_087460772.1">
    <property type="nucleotide sequence ID" value="NZ_CP021425.1"/>
</dbReference>
<dbReference type="Proteomes" id="UP000196027">
    <property type="component" value="Chromosome"/>
</dbReference>
<accession>A0A1Y0I672</accession>
<name>A0A1Y0I672_9GAMM</name>
<feature type="chain" id="PRO_5013344761" evidence="1">
    <location>
        <begin position="27"/>
        <end position="303"/>
    </location>
</feature>
<evidence type="ECO:0000313" key="3">
    <source>
        <dbReference type="Proteomes" id="UP000196027"/>
    </source>
</evidence>
<feature type="signal peptide" evidence="1">
    <location>
        <begin position="1"/>
        <end position="26"/>
    </location>
</feature>
<sequence length="303" mass="32860">MNYKANVKQSALVMLIGIATVSTAWALPPTEGEIIPGVGVPGVELGDTRAQVEQSYGAQTTCGAEAVGSSCYDIGGLGSDSAGNVYVRFEGTNGGSATGQQDDVVSGFSVYNTPIVGLNWTFEGGYTIRDFELQPELIQVVFPEAEIEQPNLFFTRYTDPQAGVELTSRFDPYGLFYDVTLFLSKPDASEEPGGESVLPEIRVSDIAMSFRDNRRNRHQVMAVVSVVDEASDAVLDATVEGVWTKPGGRTVAATLVTNQYGRAIFQLLSRKDGEYKFTINRVIFNDVPLNEAESKLMQVLDVR</sequence>
<dbReference type="AlphaFoldDB" id="A0A1Y0I672"/>
<gene>
    <name evidence="2" type="ORF">OLMES_1624</name>
</gene>
<evidence type="ECO:0000256" key="1">
    <source>
        <dbReference type="SAM" id="SignalP"/>
    </source>
</evidence>